<gene>
    <name evidence="1" type="ORF">G6M86_03490</name>
</gene>
<sequence>MNFLWGLGLLIASYAIQVLTTPKTEAQKPASLEEFDFPQFDEGTPQPVVFGDVWIDDQFVLWYGNLRTSAIKSGGGKK</sequence>
<protein>
    <recommendedName>
        <fullName evidence="3">Tail assembly protein</fullName>
    </recommendedName>
</protein>
<proteinExistence type="predicted"/>
<accession>A0AAJ4N4D0</accession>
<evidence type="ECO:0000313" key="1">
    <source>
        <dbReference type="EMBL" id="QTG14407.1"/>
    </source>
</evidence>
<reference evidence="1" key="1">
    <citation type="submission" date="2020-02" db="EMBL/GenBank/DDBJ databases">
        <title>Unexpected conservation and global transmission of agrobacterial virulence plasmids.</title>
        <authorList>
            <person name="Weisberg A.J."/>
            <person name="Davis E.W. II"/>
            <person name="Tabima J.R."/>
            <person name="Belcher M.S."/>
            <person name="Miller M."/>
            <person name="Kuo C.-H."/>
            <person name="Loper J.E."/>
            <person name="Grunwald N.J."/>
            <person name="Putnam M.L."/>
            <person name="Chang J.H."/>
        </authorList>
    </citation>
    <scope>NUCLEOTIDE SEQUENCE</scope>
    <source>
        <strain evidence="1">Q15/94</strain>
    </source>
</reference>
<dbReference type="AlphaFoldDB" id="A0AAJ4N4D0"/>
<name>A0AAJ4N4D0_AGRTU</name>
<dbReference type="Proteomes" id="UP000663946">
    <property type="component" value="Chromosome 1"/>
</dbReference>
<organism evidence="1 2">
    <name type="scientific">Agrobacterium tumefaciens</name>
    <dbReference type="NCBI Taxonomy" id="358"/>
    <lineage>
        <taxon>Bacteria</taxon>
        <taxon>Pseudomonadati</taxon>
        <taxon>Pseudomonadota</taxon>
        <taxon>Alphaproteobacteria</taxon>
        <taxon>Hyphomicrobiales</taxon>
        <taxon>Rhizobiaceae</taxon>
        <taxon>Rhizobium/Agrobacterium group</taxon>
        <taxon>Agrobacterium</taxon>
        <taxon>Agrobacterium tumefaciens complex</taxon>
    </lineage>
</organism>
<evidence type="ECO:0000313" key="2">
    <source>
        <dbReference type="Proteomes" id="UP000663946"/>
    </source>
</evidence>
<dbReference type="EMBL" id="CP049216">
    <property type="protein sequence ID" value="QTG14407.1"/>
    <property type="molecule type" value="Genomic_DNA"/>
</dbReference>
<evidence type="ECO:0008006" key="3">
    <source>
        <dbReference type="Google" id="ProtNLM"/>
    </source>
</evidence>